<dbReference type="PANTHER" id="PTHR11584">
    <property type="entry name" value="SERINE/THREONINE PROTEIN KINASE"/>
    <property type="match status" value="1"/>
</dbReference>
<dbReference type="InterPro" id="IPR000719">
    <property type="entry name" value="Prot_kinase_dom"/>
</dbReference>
<dbReference type="AlphaFoldDB" id="A0A0W0UP14"/>
<dbReference type="Gene3D" id="3.30.200.20">
    <property type="entry name" value="Phosphorylase Kinase, domain 1"/>
    <property type="match status" value="1"/>
</dbReference>
<name>A0A0W0UP14_9GAMM</name>
<dbReference type="InterPro" id="IPR008271">
    <property type="entry name" value="Ser/Thr_kinase_AS"/>
</dbReference>
<feature type="domain" description="Protein kinase" evidence="7">
    <location>
        <begin position="30"/>
        <end position="280"/>
    </location>
</feature>
<evidence type="ECO:0000256" key="3">
    <source>
        <dbReference type="ARBA" id="ARBA00022741"/>
    </source>
</evidence>
<dbReference type="EMBL" id="LNYG01000012">
    <property type="protein sequence ID" value="KTD09366.1"/>
    <property type="molecule type" value="Genomic_DNA"/>
</dbReference>
<dbReference type="Proteomes" id="UP000054715">
    <property type="component" value="Unassembled WGS sequence"/>
</dbReference>
<reference evidence="8 9" key="1">
    <citation type="submission" date="2015-11" db="EMBL/GenBank/DDBJ databases">
        <title>Genomic analysis of 38 Legionella species identifies large and diverse effector repertoires.</title>
        <authorList>
            <person name="Burstein D."/>
            <person name="Amaro F."/>
            <person name="Zusman T."/>
            <person name="Lifshitz Z."/>
            <person name="Cohen O."/>
            <person name="Gilbert J.A."/>
            <person name="Pupko T."/>
            <person name="Shuman H.A."/>
            <person name="Segal G."/>
        </authorList>
    </citation>
    <scope>NUCLEOTIDE SEQUENCE [LARGE SCALE GENOMIC DNA]</scope>
    <source>
        <strain evidence="8 9">JA-26-G1-E2</strain>
    </source>
</reference>
<dbReference type="Pfam" id="PF00069">
    <property type="entry name" value="Pkinase"/>
    <property type="match status" value="1"/>
</dbReference>
<evidence type="ECO:0000256" key="5">
    <source>
        <dbReference type="ARBA" id="ARBA00022840"/>
    </source>
</evidence>
<evidence type="ECO:0000256" key="1">
    <source>
        <dbReference type="ARBA" id="ARBA00022527"/>
    </source>
</evidence>
<dbReference type="STRING" id="455.Ljam_0716"/>
<dbReference type="GO" id="GO:0004683">
    <property type="term" value="F:calcium/calmodulin-dependent protein kinase activity"/>
    <property type="evidence" value="ECO:0007669"/>
    <property type="project" value="UniProtKB-EC"/>
</dbReference>
<dbReference type="PANTHER" id="PTHR11584:SF369">
    <property type="entry name" value="MITOGEN-ACTIVATED PROTEIN KINASE KINASE KINASE 19-RELATED"/>
    <property type="match status" value="1"/>
</dbReference>
<dbReference type="PROSITE" id="PS50011">
    <property type="entry name" value="PROTEIN_KINASE_DOM"/>
    <property type="match status" value="1"/>
</dbReference>
<dbReference type="Gene3D" id="1.10.510.10">
    <property type="entry name" value="Transferase(Phosphotransferase) domain 1"/>
    <property type="match status" value="1"/>
</dbReference>
<evidence type="ECO:0000313" key="9">
    <source>
        <dbReference type="Proteomes" id="UP000054715"/>
    </source>
</evidence>
<dbReference type="InterPro" id="IPR011009">
    <property type="entry name" value="Kinase-like_dom_sf"/>
</dbReference>
<dbReference type="SMART" id="SM00220">
    <property type="entry name" value="S_TKc"/>
    <property type="match status" value="1"/>
</dbReference>
<keyword evidence="2 8" id="KW-0808">Transferase</keyword>
<proteinExistence type="predicted"/>
<keyword evidence="4 8" id="KW-0418">Kinase</keyword>
<dbReference type="OrthoDB" id="9801841at2"/>
<sequence length="287" mass="32608">MTLEIVVKKTTTPSNTRGSDPYLLDEQDVTYGNKVLGKGSNGTVIGAIFRNMKIALKLSRSKGAAEKEKEIHQYITELQNACIVQFIGFMLSEKEFVIAMEYMPKGSIDDFIINQEPLLWSQRLLWIKRITEGLEFLHKHCIVHRDLKGGNIFLDKNCNPKIGDFGTATRLQKGFLYETIGSPLWMAPEIILKKPYNEKVDIYSLAITIWQIVSWDLPSSEMSFMDFMKGSAVDERPELPNNLPAKLSSLITWGWEKDPLARPSAKELFATIEANSEETINTVEPRF</sequence>
<dbReference type="GO" id="GO:0005524">
    <property type="term" value="F:ATP binding"/>
    <property type="evidence" value="ECO:0007669"/>
    <property type="project" value="UniProtKB-UniRule"/>
</dbReference>
<protein>
    <submittedName>
        <fullName evidence="8">Serine/threonine protein kinase</fullName>
        <ecNumber evidence="8">2.7.11.17</ecNumber>
    </submittedName>
</protein>
<keyword evidence="3 6" id="KW-0547">Nucleotide-binding</keyword>
<evidence type="ECO:0000313" key="8">
    <source>
        <dbReference type="EMBL" id="KTD09366.1"/>
    </source>
</evidence>
<comment type="caution">
    <text evidence="8">The sequence shown here is derived from an EMBL/GenBank/DDBJ whole genome shotgun (WGS) entry which is preliminary data.</text>
</comment>
<dbReference type="PATRIC" id="fig|455.5.peg.764"/>
<keyword evidence="5 6" id="KW-0067">ATP-binding</keyword>
<organism evidence="8 9">
    <name type="scientific">Legionella jamestowniensis</name>
    <dbReference type="NCBI Taxonomy" id="455"/>
    <lineage>
        <taxon>Bacteria</taxon>
        <taxon>Pseudomonadati</taxon>
        <taxon>Pseudomonadota</taxon>
        <taxon>Gammaproteobacteria</taxon>
        <taxon>Legionellales</taxon>
        <taxon>Legionellaceae</taxon>
        <taxon>Legionella</taxon>
    </lineage>
</organism>
<dbReference type="InterPro" id="IPR017441">
    <property type="entry name" value="Protein_kinase_ATP_BS"/>
</dbReference>
<dbReference type="PROSITE" id="PS00108">
    <property type="entry name" value="PROTEIN_KINASE_ST"/>
    <property type="match status" value="1"/>
</dbReference>
<gene>
    <name evidence="8" type="ORF">Ljam_0716</name>
</gene>
<accession>A0A0W0UP14</accession>
<dbReference type="EC" id="2.7.11.17" evidence="8"/>
<keyword evidence="1 8" id="KW-0723">Serine/threonine-protein kinase</keyword>
<dbReference type="RefSeq" id="WP_058448763.1">
    <property type="nucleotide sequence ID" value="NZ_CAAAJF010000006.1"/>
</dbReference>
<evidence type="ECO:0000259" key="7">
    <source>
        <dbReference type="PROSITE" id="PS50011"/>
    </source>
</evidence>
<dbReference type="PRINTS" id="PR00109">
    <property type="entry name" value="TYRKINASE"/>
</dbReference>
<dbReference type="PROSITE" id="PS00107">
    <property type="entry name" value="PROTEIN_KINASE_ATP"/>
    <property type="match status" value="1"/>
</dbReference>
<feature type="binding site" evidence="6">
    <location>
        <position position="57"/>
    </location>
    <ligand>
        <name>ATP</name>
        <dbReference type="ChEBI" id="CHEBI:30616"/>
    </ligand>
</feature>
<evidence type="ECO:0000256" key="4">
    <source>
        <dbReference type="ARBA" id="ARBA00022777"/>
    </source>
</evidence>
<dbReference type="InterPro" id="IPR001245">
    <property type="entry name" value="Ser-Thr/Tyr_kinase_cat_dom"/>
</dbReference>
<evidence type="ECO:0000256" key="2">
    <source>
        <dbReference type="ARBA" id="ARBA00022679"/>
    </source>
</evidence>
<evidence type="ECO:0000256" key="6">
    <source>
        <dbReference type="PROSITE-ProRule" id="PRU10141"/>
    </source>
</evidence>
<dbReference type="SUPFAM" id="SSF56112">
    <property type="entry name" value="Protein kinase-like (PK-like)"/>
    <property type="match status" value="1"/>
</dbReference>